<gene>
    <name evidence="1" type="ORF">LCGC14_2576040</name>
</gene>
<dbReference type="EMBL" id="LAZR01042882">
    <property type="protein sequence ID" value="KKL08421.1"/>
    <property type="molecule type" value="Genomic_DNA"/>
</dbReference>
<accession>A0A0F9CS08</accession>
<reference evidence="1" key="1">
    <citation type="journal article" date="2015" name="Nature">
        <title>Complex archaea that bridge the gap between prokaryotes and eukaryotes.</title>
        <authorList>
            <person name="Spang A."/>
            <person name="Saw J.H."/>
            <person name="Jorgensen S.L."/>
            <person name="Zaremba-Niedzwiedzka K."/>
            <person name="Martijn J."/>
            <person name="Lind A.E."/>
            <person name="van Eijk R."/>
            <person name="Schleper C."/>
            <person name="Guy L."/>
            <person name="Ettema T.J."/>
        </authorList>
    </citation>
    <scope>NUCLEOTIDE SEQUENCE</scope>
</reference>
<comment type="caution">
    <text evidence="1">The sequence shown here is derived from an EMBL/GenBank/DDBJ whole genome shotgun (WGS) entry which is preliminary data.</text>
</comment>
<proteinExistence type="predicted"/>
<dbReference type="AlphaFoldDB" id="A0A0F9CS08"/>
<evidence type="ECO:0000313" key="1">
    <source>
        <dbReference type="EMBL" id="KKL08421.1"/>
    </source>
</evidence>
<name>A0A0F9CS08_9ZZZZ</name>
<sequence>MLLSIEGDEAVGKTTLALSAPLPIVSFNFDMGAERAMMGGKFNELFNGVDIHYVPYDQSPAVLQGRIEGETGLWEGHDITVFELPPPVQLDSIRVKGYVTLWTYFIAMCAKAFMANQVKTLVVDTMTVARRVKCDAFLESLQNAAFDASGKRIAGVHLRERLSQIEYGNPNDAIRDVYTTGAGVRKNLIAVHHMTDEYAKMPNEKGMIEDKATGRRVLEGLKNTPRFVDIAIRLTKDKGQVKGEFLKFGYNLAMEGTSQENPSWDKIANVVATATGDRIQLDRRKPDAVQP</sequence>
<organism evidence="1">
    <name type="scientific">marine sediment metagenome</name>
    <dbReference type="NCBI Taxonomy" id="412755"/>
    <lineage>
        <taxon>unclassified sequences</taxon>
        <taxon>metagenomes</taxon>
        <taxon>ecological metagenomes</taxon>
    </lineage>
</organism>
<protein>
    <submittedName>
        <fullName evidence="1">Uncharacterized protein</fullName>
    </submittedName>
</protein>